<dbReference type="EMBL" id="CM002869">
    <property type="protein sequence ID" value="KFK43091.1"/>
    <property type="molecule type" value="Genomic_DNA"/>
</dbReference>
<reference evidence="5" key="1">
    <citation type="journal article" date="2015" name="Nat. Plants">
        <title>Genome expansion of Arabis alpina linked with retrotransposition and reduced symmetric DNA methylation.</title>
        <authorList>
            <person name="Willing E.M."/>
            <person name="Rawat V."/>
            <person name="Mandakova T."/>
            <person name="Maumus F."/>
            <person name="James G.V."/>
            <person name="Nordstroem K.J."/>
            <person name="Becker C."/>
            <person name="Warthmann N."/>
            <person name="Chica C."/>
            <person name="Szarzynska B."/>
            <person name="Zytnicki M."/>
            <person name="Albani M.C."/>
            <person name="Kiefer C."/>
            <person name="Bergonzi S."/>
            <person name="Castaings L."/>
            <person name="Mateos J.L."/>
            <person name="Berns M.C."/>
            <person name="Bujdoso N."/>
            <person name="Piofczyk T."/>
            <person name="de Lorenzo L."/>
            <person name="Barrero-Sicilia C."/>
            <person name="Mateos I."/>
            <person name="Piednoel M."/>
            <person name="Hagmann J."/>
            <person name="Chen-Min-Tao R."/>
            <person name="Iglesias-Fernandez R."/>
            <person name="Schuster S.C."/>
            <person name="Alonso-Blanco C."/>
            <person name="Roudier F."/>
            <person name="Carbonero P."/>
            <person name="Paz-Ares J."/>
            <person name="Davis S.J."/>
            <person name="Pecinka A."/>
            <person name="Quesneville H."/>
            <person name="Colot V."/>
            <person name="Lysak M.A."/>
            <person name="Weigel D."/>
            <person name="Coupland G."/>
            <person name="Schneeberger K."/>
        </authorList>
    </citation>
    <scope>NUCLEOTIDE SEQUENCE [LARGE SCALE GENOMIC DNA]</scope>
    <source>
        <strain evidence="5">cv. Pajares</strain>
    </source>
</reference>
<accession>A0A087HLT9</accession>
<feature type="region of interest" description="Disordered" evidence="1">
    <location>
        <begin position="153"/>
        <end position="172"/>
    </location>
</feature>
<feature type="transmembrane region" description="Helical" evidence="2">
    <location>
        <begin position="116"/>
        <end position="143"/>
    </location>
</feature>
<name>A0A087HLT9_ARAAL</name>
<keyword evidence="5" id="KW-1185">Reference proteome</keyword>
<evidence type="ECO:0000313" key="5">
    <source>
        <dbReference type="Proteomes" id="UP000029120"/>
    </source>
</evidence>
<evidence type="ECO:0000256" key="3">
    <source>
        <dbReference type="SAM" id="SignalP"/>
    </source>
</evidence>
<dbReference type="Proteomes" id="UP000029120">
    <property type="component" value="Chromosome 1"/>
</dbReference>
<gene>
    <name evidence="4" type="ordered locus">AALP_Aa1g078400</name>
</gene>
<protein>
    <recommendedName>
        <fullName evidence="6">Transmembrane protein</fullName>
    </recommendedName>
</protein>
<dbReference type="OrthoDB" id="1113966at2759"/>
<keyword evidence="2" id="KW-1133">Transmembrane helix</keyword>
<feature type="signal peptide" evidence="3">
    <location>
        <begin position="1"/>
        <end position="23"/>
    </location>
</feature>
<evidence type="ECO:0000256" key="1">
    <source>
        <dbReference type="SAM" id="MobiDB-lite"/>
    </source>
</evidence>
<evidence type="ECO:0000313" key="4">
    <source>
        <dbReference type="EMBL" id="KFK43091.1"/>
    </source>
</evidence>
<feature type="chain" id="PRO_5001823479" description="Transmembrane protein" evidence="3">
    <location>
        <begin position="24"/>
        <end position="172"/>
    </location>
</feature>
<dbReference type="OMA" id="QDDESYF"/>
<dbReference type="AlphaFoldDB" id="A0A087HLT9"/>
<organism evidence="4 5">
    <name type="scientific">Arabis alpina</name>
    <name type="common">Alpine rock-cress</name>
    <dbReference type="NCBI Taxonomy" id="50452"/>
    <lineage>
        <taxon>Eukaryota</taxon>
        <taxon>Viridiplantae</taxon>
        <taxon>Streptophyta</taxon>
        <taxon>Embryophyta</taxon>
        <taxon>Tracheophyta</taxon>
        <taxon>Spermatophyta</taxon>
        <taxon>Magnoliopsida</taxon>
        <taxon>eudicotyledons</taxon>
        <taxon>Gunneridae</taxon>
        <taxon>Pentapetalae</taxon>
        <taxon>rosids</taxon>
        <taxon>malvids</taxon>
        <taxon>Brassicales</taxon>
        <taxon>Brassicaceae</taxon>
        <taxon>Arabideae</taxon>
        <taxon>Arabis</taxon>
    </lineage>
</organism>
<keyword evidence="2" id="KW-0812">Transmembrane</keyword>
<dbReference type="Gramene" id="KFK43091">
    <property type="protein sequence ID" value="KFK43091"/>
    <property type="gene ID" value="AALP_AA1G078400"/>
</dbReference>
<evidence type="ECO:0000256" key="2">
    <source>
        <dbReference type="SAM" id="Phobius"/>
    </source>
</evidence>
<evidence type="ECO:0008006" key="6">
    <source>
        <dbReference type="Google" id="ProtNLM"/>
    </source>
</evidence>
<keyword evidence="2" id="KW-0472">Membrane</keyword>
<keyword evidence="3" id="KW-0732">Signal</keyword>
<proteinExistence type="predicted"/>
<sequence length="172" mass="18912">MAYNIFLIVLLVLFSLSVTSVYSLSTRDAISKQDDESYFMATTSGESTCTNDSPLATTSDQRSSMMIDVEDLAKARSLQALVDGSKVAVKKKSKTKSSKKHKKKKKYHKIKKVGSLAVSALVGIIIAIIVVTIVIICVLYFFFLMHKAKKAQGHEKTKGSSETQTSKTEDHV</sequence>